<feature type="region of interest" description="Disordered" evidence="1">
    <location>
        <begin position="36"/>
        <end position="57"/>
    </location>
</feature>
<reference evidence="2 3" key="1">
    <citation type="journal article" date="2021" name="bioRxiv">
        <title>Chromosome-scale and haplotype-resolved genome assembly of a tetraploid potato cultivar.</title>
        <authorList>
            <person name="Sun H."/>
            <person name="Jiao W.-B."/>
            <person name="Krause K."/>
            <person name="Campoy J.A."/>
            <person name="Goel M."/>
            <person name="Folz-Donahue K."/>
            <person name="Kukat C."/>
            <person name="Huettel B."/>
            <person name="Schneeberger K."/>
        </authorList>
    </citation>
    <scope>NUCLEOTIDE SEQUENCE [LARGE SCALE GENOMIC DNA]</scope>
    <source>
        <strain evidence="2">SolTubOtavaFocal</strain>
        <tissue evidence="2">Leaves</tissue>
    </source>
</reference>
<dbReference type="Proteomes" id="UP000826656">
    <property type="component" value="Unassembled WGS sequence"/>
</dbReference>
<gene>
    <name evidence="2" type="ORF">KY290_024644</name>
</gene>
<accession>A0ABQ7UT28</accession>
<name>A0ABQ7UT28_SOLTU</name>
<evidence type="ECO:0000256" key="1">
    <source>
        <dbReference type="SAM" id="MobiDB-lite"/>
    </source>
</evidence>
<feature type="region of interest" description="Disordered" evidence="1">
    <location>
        <begin position="203"/>
        <end position="226"/>
    </location>
</feature>
<sequence>MHIPIDSISIELPIINYNAKDPLFITNTPSSFNKTNSSYKLPNSLSNNVERPTSPQPLKNTPIYATPAPLPNAIPSSWLELSLQGHSLSFNVMIEGREVAIVVQNPTFLAQVVGEGMRLAMEAYNTHVWMASMLHTPLPVQVPQTLLFHIPTWETPVLYPMEQNPAVMPFLPPTMSNLGMDPLFNPFHLYQQGAPPPVLVPTGSVESSNQGPNNVATSSQLARHQTAGKLTVRELCASYESHVERNRKAGEAEEKLATNSTTQHDRINEYNHMEL</sequence>
<proteinExistence type="predicted"/>
<evidence type="ECO:0000313" key="3">
    <source>
        <dbReference type="Proteomes" id="UP000826656"/>
    </source>
</evidence>
<comment type="caution">
    <text evidence="2">The sequence shown here is derived from an EMBL/GenBank/DDBJ whole genome shotgun (WGS) entry which is preliminary data.</text>
</comment>
<feature type="compositionally biased region" description="Basic and acidic residues" evidence="1">
    <location>
        <begin position="245"/>
        <end position="256"/>
    </location>
</feature>
<feature type="compositionally biased region" description="Polar residues" evidence="1">
    <location>
        <begin position="204"/>
        <end position="223"/>
    </location>
</feature>
<feature type="compositionally biased region" description="Basic and acidic residues" evidence="1">
    <location>
        <begin position="263"/>
        <end position="275"/>
    </location>
</feature>
<dbReference type="EMBL" id="JAIVGD010000018">
    <property type="protein sequence ID" value="KAH0754374.1"/>
    <property type="molecule type" value="Genomic_DNA"/>
</dbReference>
<keyword evidence="3" id="KW-1185">Reference proteome</keyword>
<protein>
    <submittedName>
        <fullName evidence="2">Uncharacterized protein</fullName>
    </submittedName>
</protein>
<organism evidence="2 3">
    <name type="scientific">Solanum tuberosum</name>
    <name type="common">Potato</name>
    <dbReference type="NCBI Taxonomy" id="4113"/>
    <lineage>
        <taxon>Eukaryota</taxon>
        <taxon>Viridiplantae</taxon>
        <taxon>Streptophyta</taxon>
        <taxon>Embryophyta</taxon>
        <taxon>Tracheophyta</taxon>
        <taxon>Spermatophyta</taxon>
        <taxon>Magnoliopsida</taxon>
        <taxon>eudicotyledons</taxon>
        <taxon>Gunneridae</taxon>
        <taxon>Pentapetalae</taxon>
        <taxon>asterids</taxon>
        <taxon>lamiids</taxon>
        <taxon>Solanales</taxon>
        <taxon>Solanaceae</taxon>
        <taxon>Solanoideae</taxon>
        <taxon>Solaneae</taxon>
        <taxon>Solanum</taxon>
    </lineage>
</organism>
<feature type="region of interest" description="Disordered" evidence="1">
    <location>
        <begin position="245"/>
        <end position="275"/>
    </location>
</feature>
<evidence type="ECO:0000313" key="2">
    <source>
        <dbReference type="EMBL" id="KAH0754374.1"/>
    </source>
</evidence>